<sequence>MRTRRSRACKWTCVQLRVRHAKWTGLDWPDWIKLYSSKFAEALWTDWIIA</sequence>
<name>A0AA88AV35_FICCA</name>
<organism evidence="1 2">
    <name type="scientific">Ficus carica</name>
    <name type="common">Common fig</name>
    <dbReference type="NCBI Taxonomy" id="3494"/>
    <lineage>
        <taxon>Eukaryota</taxon>
        <taxon>Viridiplantae</taxon>
        <taxon>Streptophyta</taxon>
        <taxon>Embryophyta</taxon>
        <taxon>Tracheophyta</taxon>
        <taxon>Spermatophyta</taxon>
        <taxon>Magnoliopsida</taxon>
        <taxon>eudicotyledons</taxon>
        <taxon>Gunneridae</taxon>
        <taxon>Pentapetalae</taxon>
        <taxon>rosids</taxon>
        <taxon>fabids</taxon>
        <taxon>Rosales</taxon>
        <taxon>Moraceae</taxon>
        <taxon>Ficeae</taxon>
        <taxon>Ficus</taxon>
    </lineage>
</organism>
<gene>
    <name evidence="1" type="ORF">TIFTF001_018005</name>
</gene>
<evidence type="ECO:0000313" key="1">
    <source>
        <dbReference type="EMBL" id="GMN48831.1"/>
    </source>
</evidence>
<dbReference type="AlphaFoldDB" id="A0AA88AV35"/>
<reference evidence="1" key="1">
    <citation type="submission" date="2023-07" db="EMBL/GenBank/DDBJ databases">
        <title>draft genome sequence of fig (Ficus carica).</title>
        <authorList>
            <person name="Takahashi T."/>
            <person name="Nishimura K."/>
        </authorList>
    </citation>
    <scope>NUCLEOTIDE SEQUENCE</scope>
</reference>
<dbReference type="Gramene" id="FCD_00000674-RA">
    <property type="protein sequence ID" value="FCD_00000674-RA:cds"/>
    <property type="gene ID" value="FCD_00000674"/>
</dbReference>
<keyword evidence="2" id="KW-1185">Reference proteome</keyword>
<accession>A0AA88AV35</accession>
<proteinExistence type="predicted"/>
<protein>
    <submittedName>
        <fullName evidence="1">Uncharacterized protein</fullName>
    </submittedName>
</protein>
<dbReference type="Proteomes" id="UP001187192">
    <property type="component" value="Unassembled WGS sequence"/>
</dbReference>
<evidence type="ECO:0000313" key="2">
    <source>
        <dbReference type="Proteomes" id="UP001187192"/>
    </source>
</evidence>
<dbReference type="EMBL" id="BTGU01000029">
    <property type="protein sequence ID" value="GMN48831.1"/>
    <property type="molecule type" value="Genomic_DNA"/>
</dbReference>
<comment type="caution">
    <text evidence="1">The sequence shown here is derived from an EMBL/GenBank/DDBJ whole genome shotgun (WGS) entry which is preliminary data.</text>
</comment>